<dbReference type="AlphaFoldDB" id="A0A9K3CXT2"/>
<accession>A0A9K3CXT2</accession>
<evidence type="ECO:0000313" key="2">
    <source>
        <dbReference type="EMBL" id="GIQ84365.1"/>
    </source>
</evidence>
<reference evidence="2 3" key="1">
    <citation type="journal article" date="2018" name="PLoS ONE">
        <title>The draft genome of Kipferlia bialata reveals reductive genome evolution in fornicate parasites.</title>
        <authorList>
            <person name="Tanifuji G."/>
            <person name="Takabayashi S."/>
            <person name="Kume K."/>
            <person name="Takagi M."/>
            <person name="Nakayama T."/>
            <person name="Kamikawa R."/>
            <person name="Inagaki Y."/>
            <person name="Hashimoto T."/>
        </authorList>
    </citation>
    <scope>NUCLEOTIDE SEQUENCE [LARGE SCALE GENOMIC DNA]</scope>
    <source>
        <strain evidence="2">NY0173</strain>
    </source>
</reference>
<protein>
    <submittedName>
        <fullName evidence="2">Protein FAM135</fullName>
    </submittedName>
</protein>
<keyword evidence="3" id="KW-1185">Reference proteome</keyword>
<feature type="region of interest" description="Disordered" evidence="1">
    <location>
        <begin position="178"/>
        <end position="232"/>
    </location>
</feature>
<gene>
    <name evidence="2" type="ORF">KIPB_005841</name>
</gene>
<name>A0A9K3CXT2_9EUKA</name>
<proteinExistence type="predicted"/>
<dbReference type="Pfam" id="PF12394">
    <property type="entry name" value="DUF3657"/>
    <property type="match status" value="1"/>
</dbReference>
<evidence type="ECO:0000256" key="1">
    <source>
        <dbReference type="SAM" id="MobiDB-lite"/>
    </source>
</evidence>
<organism evidence="2 3">
    <name type="scientific">Kipferlia bialata</name>
    <dbReference type="NCBI Taxonomy" id="797122"/>
    <lineage>
        <taxon>Eukaryota</taxon>
        <taxon>Metamonada</taxon>
        <taxon>Carpediemonas-like organisms</taxon>
        <taxon>Kipferlia</taxon>
    </lineage>
</organism>
<sequence length="232" mass="25516">MALSADLLILLNAFSNIDLYEAGVYAFKVQALNESGILHPLMYANVVGDLSDYQTLTPGRYRIDSLPPTIAENSPTFYSQPIQVKYCDQFVPLSNLLRMRVDLDADSCESSLILVFSLLYHSKDNPAPLPTHQSEMEVVSRSVFRVRHCLLPGASAFTVTFDDTHFCALDVMLTCSDPPMSPSPTASQALLTRDTEGGASLSGMGSPLSFRQSVRMKKRDASLVPDEDDMPE</sequence>
<dbReference type="Proteomes" id="UP000265618">
    <property type="component" value="Unassembled WGS sequence"/>
</dbReference>
<dbReference type="InterPro" id="IPR022122">
    <property type="entry name" value="DUF3657"/>
</dbReference>
<dbReference type="EMBL" id="BDIP01001420">
    <property type="protein sequence ID" value="GIQ84365.1"/>
    <property type="molecule type" value="Genomic_DNA"/>
</dbReference>
<evidence type="ECO:0000313" key="3">
    <source>
        <dbReference type="Proteomes" id="UP000265618"/>
    </source>
</evidence>
<comment type="caution">
    <text evidence="2">The sequence shown here is derived from an EMBL/GenBank/DDBJ whole genome shotgun (WGS) entry which is preliminary data.</text>
</comment>